<sequence length="60" mass="6389">MENVLRVLSGIMLGIGCLLLVIDFMAIYELKKASAIPLQTISMTALCFLGSLAASSLSKK</sequence>
<protein>
    <submittedName>
        <fullName evidence="2">Uncharacterized protein</fullName>
    </submittedName>
</protein>
<dbReference type="PROSITE" id="PS51257">
    <property type="entry name" value="PROKAR_LIPOPROTEIN"/>
    <property type="match status" value="1"/>
</dbReference>
<keyword evidence="1" id="KW-0472">Membrane</keyword>
<feature type="transmembrane region" description="Helical" evidence="1">
    <location>
        <begin position="7"/>
        <end position="28"/>
    </location>
</feature>
<evidence type="ECO:0000313" key="3">
    <source>
        <dbReference type="Proteomes" id="UP000176558"/>
    </source>
</evidence>
<dbReference type="EMBL" id="MHWT01000021">
    <property type="protein sequence ID" value="OHB12170.1"/>
    <property type="molecule type" value="Genomic_DNA"/>
</dbReference>
<evidence type="ECO:0000256" key="1">
    <source>
        <dbReference type="SAM" id="Phobius"/>
    </source>
</evidence>
<accession>A0A1G2US37</accession>
<organism evidence="2 3">
    <name type="scientific">Candidatus Zambryskibacteria bacterium RIFCSPLOWO2_12_FULL_39_23</name>
    <dbReference type="NCBI Taxonomy" id="1802776"/>
    <lineage>
        <taxon>Bacteria</taxon>
        <taxon>Candidatus Zambryskiibacteriota</taxon>
    </lineage>
</organism>
<keyword evidence="1" id="KW-1133">Transmembrane helix</keyword>
<name>A0A1G2US37_9BACT</name>
<proteinExistence type="predicted"/>
<feature type="transmembrane region" description="Helical" evidence="1">
    <location>
        <begin position="34"/>
        <end position="54"/>
    </location>
</feature>
<dbReference type="AlphaFoldDB" id="A0A1G2US37"/>
<comment type="caution">
    <text evidence="2">The sequence shown here is derived from an EMBL/GenBank/DDBJ whole genome shotgun (WGS) entry which is preliminary data.</text>
</comment>
<dbReference type="Proteomes" id="UP000176558">
    <property type="component" value="Unassembled WGS sequence"/>
</dbReference>
<reference evidence="2 3" key="1">
    <citation type="journal article" date="2016" name="Nat. Commun.">
        <title>Thousands of microbial genomes shed light on interconnected biogeochemical processes in an aquifer system.</title>
        <authorList>
            <person name="Anantharaman K."/>
            <person name="Brown C.T."/>
            <person name="Hug L.A."/>
            <person name="Sharon I."/>
            <person name="Castelle C.J."/>
            <person name="Probst A.J."/>
            <person name="Thomas B.C."/>
            <person name="Singh A."/>
            <person name="Wilkins M.J."/>
            <person name="Karaoz U."/>
            <person name="Brodie E.L."/>
            <person name="Williams K.H."/>
            <person name="Hubbard S.S."/>
            <person name="Banfield J.F."/>
        </authorList>
    </citation>
    <scope>NUCLEOTIDE SEQUENCE [LARGE SCALE GENOMIC DNA]</scope>
</reference>
<keyword evidence="1" id="KW-0812">Transmembrane</keyword>
<gene>
    <name evidence="2" type="ORF">A3G99_00860</name>
</gene>
<evidence type="ECO:0000313" key="2">
    <source>
        <dbReference type="EMBL" id="OHB12170.1"/>
    </source>
</evidence>